<evidence type="ECO:0000256" key="3">
    <source>
        <dbReference type="ARBA" id="ARBA00022884"/>
    </source>
</evidence>
<evidence type="ECO:0000256" key="1">
    <source>
        <dbReference type="ARBA" id="ARBA00022490"/>
    </source>
</evidence>
<feature type="region of interest" description="Disordered" evidence="6">
    <location>
        <begin position="29"/>
        <end position="51"/>
    </location>
</feature>
<keyword evidence="3 5" id="KW-0694">RNA-binding</keyword>
<dbReference type="RefSeq" id="XP_015896750.3">
    <property type="nucleotide sequence ID" value="XM_016041264.4"/>
</dbReference>
<feature type="domain" description="RRM" evidence="7">
    <location>
        <begin position="64"/>
        <end position="150"/>
    </location>
</feature>
<dbReference type="GO" id="GO:0003743">
    <property type="term" value="F:translation initiation factor activity"/>
    <property type="evidence" value="ECO:0007669"/>
    <property type="project" value="UniProtKB-KW"/>
</dbReference>
<dbReference type="Pfam" id="PF00076">
    <property type="entry name" value="RRM_1"/>
    <property type="match status" value="1"/>
</dbReference>
<dbReference type="KEGG" id="zju:107430431"/>
<dbReference type="GO" id="GO:0005852">
    <property type="term" value="C:eukaryotic translation initiation factor 3 complex"/>
    <property type="evidence" value="ECO:0007669"/>
    <property type="project" value="InterPro"/>
</dbReference>
<evidence type="ECO:0000256" key="4">
    <source>
        <dbReference type="ARBA" id="ARBA00022917"/>
    </source>
</evidence>
<gene>
    <name evidence="9" type="primary">LOC107430431</name>
</gene>
<dbReference type="PROSITE" id="PS50102">
    <property type="entry name" value="RRM"/>
    <property type="match status" value="1"/>
</dbReference>
<organism evidence="8 9">
    <name type="scientific">Ziziphus jujuba</name>
    <name type="common">Chinese jujube</name>
    <name type="synonym">Ziziphus sativa</name>
    <dbReference type="NCBI Taxonomy" id="326968"/>
    <lineage>
        <taxon>Eukaryota</taxon>
        <taxon>Viridiplantae</taxon>
        <taxon>Streptophyta</taxon>
        <taxon>Embryophyta</taxon>
        <taxon>Tracheophyta</taxon>
        <taxon>Spermatophyta</taxon>
        <taxon>Magnoliopsida</taxon>
        <taxon>eudicotyledons</taxon>
        <taxon>Gunneridae</taxon>
        <taxon>Pentapetalae</taxon>
        <taxon>rosids</taxon>
        <taxon>fabids</taxon>
        <taxon>Rosales</taxon>
        <taxon>Rhamnaceae</taxon>
        <taxon>Paliureae</taxon>
        <taxon>Ziziphus</taxon>
    </lineage>
</organism>
<dbReference type="SUPFAM" id="SSF54928">
    <property type="entry name" value="RNA-binding domain, RBD"/>
    <property type="match status" value="1"/>
</dbReference>
<evidence type="ECO:0000313" key="8">
    <source>
        <dbReference type="Proteomes" id="UP001652623"/>
    </source>
</evidence>
<feature type="compositionally biased region" description="Acidic residues" evidence="6">
    <location>
        <begin position="36"/>
        <end position="51"/>
    </location>
</feature>
<evidence type="ECO:0000259" key="7">
    <source>
        <dbReference type="PROSITE" id="PS50102"/>
    </source>
</evidence>
<dbReference type="InParanoid" id="A0A6P4AN56"/>
<dbReference type="InterPro" id="IPR035979">
    <property type="entry name" value="RBD_domain_sf"/>
</dbReference>
<dbReference type="GO" id="GO:0003723">
    <property type="term" value="F:RNA binding"/>
    <property type="evidence" value="ECO:0007669"/>
    <property type="project" value="UniProtKB-UniRule"/>
</dbReference>
<dbReference type="PANTHER" id="PTHR14068:SF0">
    <property type="entry name" value="EUKARYOTIC TRANSLATION INITIATION FACTOR 3 SUBUNIT B"/>
    <property type="match status" value="1"/>
</dbReference>
<dbReference type="GO" id="GO:0031369">
    <property type="term" value="F:translation initiation factor binding"/>
    <property type="evidence" value="ECO:0007669"/>
    <property type="project" value="InterPro"/>
</dbReference>
<evidence type="ECO:0000256" key="2">
    <source>
        <dbReference type="ARBA" id="ARBA00022540"/>
    </source>
</evidence>
<sequence>MEDIQAKAEKLSLRLSSLNLNAVNLPHHQNLRPISEEEEEEEEEEEDEEGMVCERNGVGVGLESMILVHNLPVVGREKVHKLETEIRELFCGVGMIKKDGFSIPINSDTQMTLGYCFIQYNTRQEAQLAIENRDGCRFAESTLSVSLFDYGNRM</sequence>
<dbReference type="Proteomes" id="UP001652623">
    <property type="component" value="Chromosome 6"/>
</dbReference>
<dbReference type="PANTHER" id="PTHR14068">
    <property type="entry name" value="EUKARYOTIC TRANSLATION INITIATION FACTOR 3 EIF3 -RELATED"/>
    <property type="match status" value="1"/>
</dbReference>
<keyword evidence="4" id="KW-0648">Protein biosynthesis</keyword>
<dbReference type="InterPro" id="IPR012677">
    <property type="entry name" value="Nucleotide-bd_a/b_plait_sf"/>
</dbReference>
<reference evidence="9" key="1">
    <citation type="submission" date="2025-08" db="UniProtKB">
        <authorList>
            <consortium name="RefSeq"/>
        </authorList>
    </citation>
    <scope>IDENTIFICATION</scope>
    <source>
        <tissue evidence="9">Seedling</tissue>
    </source>
</reference>
<dbReference type="GeneID" id="107430431"/>
<protein>
    <submittedName>
        <fullName evidence="9">Eukaryotic translation initiation factor 3 subunit B-like</fullName>
    </submittedName>
</protein>
<accession>A0A6P4AN56</accession>
<evidence type="ECO:0000256" key="6">
    <source>
        <dbReference type="SAM" id="MobiDB-lite"/>
    </source>
</evidence>
<keyword evidence="1" id="KW-0963">Cytoplasm</keyword>
<dbReference type="InterPro" id="IPR000504">
    <property type="entry name" value="RRM_dom"/>
</dbReference>
<keyword evidence="8" id="KW-1185">Reference proteome</keyword>
<evidence type="ECO:0000313" key="9">
    <source>
        <dbReference type="RefSeq" id="XP_015896750.3"/>
    </source>
</evidence>
<keyword evidence="2" id="KW-0396">Initiation factor</keyword>
<dbReference type="SMART" id="SM00360">
    <property type="entry name" value="RRM"/>
    <property type="match status" value="1"/>
</dbReference>
<dbReference type="Gene3D" id="3.30.70.330">
    <property type="match status" value="1"/>
</dbReference>
<dbReference type="AlphaFoldDB" id="A0A6P4AN56"/>
<dbReference type="InterPro" id="IPR011400">
    <property type="entry name" value="EIF3B"/>
</dbReference>
<proteinExistence type="predicted"/>
<evidence type="ECO:0000256" key="5">
    <source>
        <dbReference type="PROSITE-ProRule" id="PRU00176"/>
    </source>
</evidence>
<name>A0A6P4AN56_ZIZJJ</name>